<evidence type="ECO:0000313" key="2">
    <source>
        <dbReference type="EMBL" id="ASF42647.1"/>
    </source>
</evidence>
<feature type="signal peptide" evidence="1">
    <location>
        <begin position="1"/>
        <end position="17"/>
    </location>
</feature>
<dbReference type="AlphaFoldDB" id="A0A1Z4BN29"/>
<dbReference type="Proteomes" id="UP000197007">
    <property type="component" value="Chromosome"/>
</dbReference>
<dbReference type="KEGG" id="capn:CBG49_05940"/>
<accession>A0A1Z4BN29</accession>
<proteinExistence type="predicted"/>
<organism evidence="2 3">
    <name type="scientific">Capnocytophaga endodontalis</name>
    <dbReference type="NCBI Taxonomy" id="2708117"/>
    <lineage>
        <taxon>Bacteria</taxon>
        <taxon>Pseudomonadati</taxon>
        <taxon>Bacteroidota</taxon>
        <taxon>Flavobacteriia</taxon>
        <taxon>Flavobacteriales</taxon>
        <taxon>Flavobacteriaceae</taxon>
        <taxon>Capnocytophaga</taxon>
    </lineage>
</organism>
<keyword evidence="1" id="KW-0732">Signal</keyword>
<gene>
    <name evidence="2" type="ORF">CBG49_05940</name>
</gene>
<evidence type="ECO:0000313" key="3">
    <source>
        <dbReference type="Proteomes" id="UP000197007"/>
    </source>
</evidence>
<evidence type="ECO:0000256" key="1">
    <source>
        <dbReference type="SAM" id="SignalP"/>
    </source>
</evidence>
<feature type="chain" id="PRO_5013051773" description="Outer membrane protein beta-barrel domain-containing protein" evidence="1">
    <location>
        <begin position="18"/>
        <end position="151"/>
    </location>
</feature>
<protein>
    <recommendedName>
        <fullName evidence="4">Outer membrane protein beta-barrel domain-containing protein</fullName>
    </recommendedName>
</protein>
<reference evidence="3" key="1">
    <citation type="submission" date="2017-06" db="EMBL/GenBank/DDBJ databases">
        <title>Complete genome sequence of Capnocytophaga sp. KCOM 1579 (=ChDC OS43) isolated from a human refractory periapical abscess lesion.</title>
        <authorList>
            <person name="Kook J.-K."/>
            <person name="Park S.-N."/>
            <person name="Lim Y.K."/>
            <person name="Roh H."/>
        </authorList>
    </citation>
    <scope>NUCLEOTIDE SEQUENCE [LARGE SCALE GENOMIC DNA]</scope>
    <source>
        <strain evidence="3">ChDC OS43</strain>
    </source>
</reference>
<name>A0A1Z4BN29_9FLAO</name>
<evidence type="ECO:0008006" key="4">
    <source>
        <dbReference type="Google" id="ProtNLM"/>
    </source>
</evidence>
<sequence length="151" mass="16512">MKKLLFLLLLLPLLGSAQDFEYFGVRAAFTHSNKSHNLGFIGASLNSFDEGNGYFLAIPTASTFYAGAHIGSNFDSTSNKVLIIPEIGFETSIFIFGAGISINTQAIQPRIGLSFFNIHNAHIGYSIPLREKASFEGLTFTLTLNLFNLDL</sequence>
<dbReference type="EMBL" id="CP022022">
    <property type="protein sequence ID" value="ASF42647.1"/>
    <property type="molecule type" value="Genomic_DNA"/>
</dbReference>
<dbReference type="RefSeq" id="WP_088593769.1">
    <property type="nucleotide sequence ID" value="NZ_CP022022.1"/>
</dbReference>
<keyword evidence="3" id="KW-1185">Reference proteome</keyword>